<evidence type="ECO:0000256" key="1">
    <source>
        <dbReference type="SAM" id="MobiDB-lite"/>
    </source>
</evidence>
<dbReference type="EMBL" id="CP031417">
    <property type="protein sequence ID" value="AXK83238.1"/>
    <property type="molecule type" value="Genomic_DNA"/>
</dbReference>
<evidence type="ECO:0000313" key="4">
    <source>
        <dbReference type="Proteomes" id="UP000254889"/>
    </source>
</evidence>
<organism evidence="3 4">
    <name type="scientific">Pseudolabrys taiwanensis</name>
    <dbReference type="NCBI Taxonomy" id="331696"/>
    <lineage>
        <taxon>Bacteria</taxon>
        <taxon>Pseudomonadati</taxon>
        <taxon>Pseudomonadota</taxon>
        <taxon>Alphaproteobacteria</taxon>
        <taxon>Hyphomicrobiales</taxon>
        <taxon>Xanthobacteraceae</taxon>
        <taxon>Pseudolabrys</taxon>
    </lineage>
</organism>
<dbReference type="OrthoDB" id="9809788at2"/>
<feature type="compositionally biased region" description="Low complexity" evidence="1">
    <location>
        <begin position="183"/>
        <end position="193"/>
    </location>
</feature>
<sequence length="470" mass="49150">MKRGAWLSLAGLSVLLAVAGCGRGFLNYGERASWRHQAEVSCLKSGAVKIGSGVVQISPIEGPGMCGADFPLKVSALGEGNAAIGYAGEELRPPGAIPRGSMPNFPPSQPAYAPPPSRPAPPPIEGQGMRWVPGPQGIDAPQTTAPAGQPMSISPPGVAQPEPSQVMPESEPEASEPDDIPDDAVVPGRGRQPAPRPQPAYNAPVYQPPQQRPALGPQRPLGPAPSATLKPTATLACPLVSALDRWVSGGVQPAAMRWFGQPVVEIKQISAYSCRGMVGAGTNHISEHAFGNALDIAGFTLADGRHISVMKGWRGTPEEQGFLHDVQLYACDTFTTVLAPGYNAAHYNHIHVDLMRRASGRRPCRPNAIPGEIVAAKARAIYAAKGKGDYTGSVKAQISIGDLIKGLPEAHPGEDGFVADEDDDTTGSVPEPEAPKAAKSSGGWFSNLFGGSSKPARKTTRGQDRMTGSY</sequence>
<dbReference type="KEGG" id="ptaw:DW352_23585"/>
<keyword evidence="4" id="KW-1185">Reference proteome</keyword>
<name>A0A346A241_9HYPH</name>
<feature type="domain" description="Extensin-like C-terminal" evidence="2">
    <location>
        <begin position="226"/>
        <end position="365"/>
    </location>
</feature>
<gene>
    <name evidence="3" type="ORF">DW352_23585</name>
</gene>
<dbReference type="InterPro" id="IPR009683">
    <property type="entry name" value="Extensin-like_C"/>
</dbReference>
<reference evidence="3 4" key="1">
    <citation type="submission" date="2018-07" db="EMBL/GenBank/DDBJ databases">
        <authorList>
            <person name="Quirk P.G."/>
            <person name="Krulwich T.A."/>
        </authorList>
    </citation>
    <scope>NUCLEOTIDE SEQUENCE [LARGE SCALE GENOMIC DNA]</scope>
    <source>
        <strain evidence="3 4">CC-BB4</strain>
    </source>
</reference>
<protein>
    <submittedName>
        <fullName evidence="3">Extensin</fullName>
    </submittedName>
</protein>
<feature type="region of interest" description="Disordered" evidence="1">
    <location>
        <begin position="94"/>
        <end position="229"/>
    </location>
</feature>
<proteinExistence type="predicted"/>
<evidence type="ECO:0000313" key="3">
    <source>
        <dbReference type="EMBL" id="AXK83238.1"/>
    </source>
</evidence>
<dbReference type="Pfam" id="PF06904">
    <property type="entry name" value="Extensin-like_C"/>
    <property type="match status" value="1"/>
</dbReference>
<evidence type="ECO:0000259" key="2">
    <source>
        <dbReference type="Pfam" id="PF06904"/>
    </source>
</evidence>
<feature type="region of interest" description="Disordered" evidence="1">
    <location>
        <begin position="411"/>
        <end position="470"/>
    </location>
</feature>
<feature type="compositionally biased region" description="Pro residues" evidence="1">
    <location>
        <begin position="104"/>
        <end position="124"/>
    </location>
</feature>
<dbReference type="Proteomes" id="UP000254889">
    <property type="component" value="Chromosome"/>
</dbReference>
<dbReference type="PROSITE" id="PS51257">
    <property type="entry name" value="PROKAR_LIPOPROTEIN"/>
    <property type="match status" value="1"/>
</dbReference>
<dbReference type="AlphaFoldDB" id="A0A346A241"/>
<accession>A0A346A241</accession>
<feature type="compositionally biased region" description="Acidic residues" evidence="1">
    <location>
        <begin position="170"/>
        <end position="182"/>
    </location>
</feature>